<reference evidence="1 2" key="1">
    <citation type="journal article" date="2021" name="Hortic Res">
        <title>High-quality reference genome and annotation aids understanding of berry development for evergreen blueberry (Vaccinium darrowii).</title>
        <authorList>
            <person name="Yu J."/>
            <person name="Hulse-Kemp A.M."/>
            <person name="Babiker E."/>
            <person name="Staton M."/>
        </authorList>
    </citation>
    <scope>NUCLEOTIDE SEQUENCE [LARGE SCALE GENOMIC DNA]</scope>
    <source>
        <strain evidence="2">cv. NJ 8807/NJ 8810</strain>
        <tissue evidence="1">Young leaf</tissue>
    </source>
</reference>
<dbReference type="EMBL" id="CM037151">
    <property type="protein sequence ID" value="KAH7842080.1"/>
    <property type="molecule type" value="Genomic_DNA"/>
</dbReference>
<gene>
    <name evidence="1" type="ORF">Vadar_001246</name>
</gene>
<proteinExistence type="predicted"/>
<comment type="caution">
    <text evidence="1">The sequence shown here is derived from an EMBL/GenBank/DDBJ whole genome shotgun (WGS) entry which is preliminary data.</text>
</comment>
<evidence type="ECO:0000313" key="1">
    <source>
        <dbReference type="EMBL" id="KAH7842080.1"/>
    </source>
</evidence>
<sequence length="410" mass="46917">MPDDFEDDDHMAQIGNWPDDGRVTLNIRYGGKFVGKPINSYIDWSVGYCRVILYEFSYTDLVTVMQDICAPWESIFYVQPGRRMEDGLLEIKSNTDLGVMFVYLEGHRRVIDILVKNPDVQGSDEEELGCTREEIEMMEGEITNTPNSGDSADNGSGDSADSGSGVSDSEDSEDRDYSGLRDASDDYDDDDEEYETEEIQNAENECVDVGGPSTNAENECVDEGGKGVTAGEDEGSDNSNDNVSITSLSDEDVQTKRKGKKNVKFPEFSEERDMKNPKLVEGMLFPNVKVFRTFLKEFHLRNGSEYKYLKNEGRRVTVKCKYEVQERCEWRLHASRVGKSTTYQIKKLNGEHTCPRIYHNKWASAQWLSQKYVDQVNDDPDWKVTTMQSDVRRKWKFDVSEMQIYRAKRL</sequence>
<dbReference type="Proteomes" id="UP000828048">
    <property type="component" value="Chromosome 1"/>
</dbReference>
<protein>
    <submittedName>
        <fullName evidence="1">Uncharacterized protein</fullName>
    </submittedName>
</protein>
<keyword evidence="2" id="KW-1185">Reference proteome</keyword>
<name>A0ACB7XMD3_9ERIC</name>
<accession>A0ACB7XMD3</accession>
<evidence type="ECO:0000313" key="2">
    <source>
        <dbReference type="Proteomes" id="UP000828048"/>
    </source>
</evidence>
<organism evidence="1 2">
    <name type="scientific">Vaccinium darrowii</name>
    <dbReference type="NCBI Taxonomy" id="229202"/>
    <lineage>
        <taxon>Eukaryota</taxon>
        <taxon>Viridiplantae</taxon>
        <taxon>Streptophyta</taxon>
        <taxon>Embryophyta</taxon>
        <taxon>Tracheophyta</taxon>
        <taxon>Spermatophyta</taxon>
        <taxon>Magnoliopsida</taxon>
        <taxon>eudicotyledons</taxon>
        <taxon>Gunneridae</taxon>
        <taxon>Pentapetalae</taxon>
        <taxon>asterids</taxon>
        <taxon>Ericales</taxon>
        <taxon>Ericaceae</taxon>
        <taxon>Vaccinioideae</taxon>
        <taxon>Vaccinieae</taxon>
        <taxon>Vaccinium</taxon>
    </lineage>
</organism>